<dbReference type="RefSeq" id="WP_165821330.1">
    <property type="nucleotide sequence ID" value="NZ_QDGZ01000044.1"/>
</dbReference>
<keyword evidence="1" id="KW-1133">Transmembrane helix</keyword>
<reference evidence="2 3" key="1">
    <citation type="submission" date="2018-04" db="EMBL/GenBank/DDBJ databases">
        <title>Genome of Nocardioides gansuensis WSJ-1.</title>
        <authorList>
            <person name="Wu S."/>
            <person name="Wang G."/>
        </authorList>
    </citation>
    <scope>NUCLEOTIDE SEQUENCE [LARGE SCALE GENOMIC DNA]</scope>
    <source>
        <strain evidence="2 3">WSJ-1</strain>
    </source>
</reference>
<keyword evidence="3" id="KW-1185">Reference proteome</keyword>
<name>A0A2T8F4C9_9ACTN</name>
<feature type="non-terminal residue" evidence="2">
    <location>
        <position position="85"/>
    </location>
</feature>
<dbReference type="Proteomes" id="UP000246018">
    <property type="component" value="Unassembled WGS sequence"/>
</dbReference>
<comment type="caution">
    <text evidence="2">The sequence shown here is derived from an EMBL/GenBank/DDBJ whole genome shotgun (WGS) entry which is preliminary data.</text>
</comment>
<dbReference type="EMBL" id="QDGZ01000044">
    <property type="protein sequence ID" value="PVG80564.1"/>
    <property type="molecule type" value="Genomic_DNA"/>
</dbReference>
<feature type="transmembrane region" description="Helical" evidence="1">
    <location>
        <begin position="22"/>
        <end position="39"/>
    </location>
</feature>
<accession>A0A2T8F4C9</accession>
<dbReference type="AlphaFoldDB" id="A0A2T8F4C9"/>
<organism evidence="2 3">
    <name type="scientific">Nocardioides gansuensis</name>
    <dbReference type="NCBI Taxonomy" id="2138300"/>
    <lineage>
        <taxon>Bacteria</taxon>
        <taxon>Bacillati</taxon>
        <taxon>Actinomycetota</taxon>
        <taxon>Actinomycetes</taxon>
        <taxon>Propionibacteriales</taxon>
        <taxon>Nocardioidaceae</taxon>
        <taxon>Nocardioides</taxon>
    </lineage>
</organism>
<keyword evidence="1" id="KW-0812">Transmembrane</keyword>
<evidence type="ECO:0000256" key="1">
    <source>
        <dbReference type="SAM" id="Phobius"/>
    </source>
</evidence>
<protein>
    <submittedName>
        <fullName evidence="2">Uncharacterized protein</fullName>
    </submittedName>
</protein>
<sequence length="85" mass="9383">LTPGWAASSEERADPRALVRELLPYIPVVLVLLITITRPSQLRDLVLVGLLAAMVALLIARHMLTLADNIRLTAGLEDLVHERTH</sequence>
<evidence type="ECO:0000313" key="2">
    <source>
        <dbReference type="EMBL" id="PVG80564.1"/>
    </source>
</evidence>
<keyword evidence="1" id="KW-0472">Membrane</keyword>
<proteinExistence type="predicted"/>
<feature type="non-terminal residue" evidence="2">
    <location>
        <position position="1"/>
    </location>
</feature>
<gene>
    <name evidence="2" type="ORF">DDE18_22565</name>
</gene>
<evidence type="ECO:0000313" key="3">
    <source>
        <dbReference type="Proteomes" id="UP000246018"/>
    </source>
</evidence>
<feature type="transmembrane region" description="Helical" evidence="1">
    <location>
        <begin position="45"/>
        <end position="64"/>
    </location>
</feature>